<evidence type="ECO:0000313" key="1">
    <source>
        <dbReference type="EMBL" id="MEK8179864.1"/>
    </source>
</evidence>
<dbReference type="EMBL" id="JBBPCB010000003">
    <property type="protein sequence ID" value="MEK8179864.1"/>
    <property type="molecule type" value="Genomic_DNA"/>
</dbReference>
<reference evidence="1 2" key="1">
    <citation type="submission" date="2024-04" db="EMBL/GenBank/DDBJ databases">
        <title>draft genome sequnece of Flavobacterium buctense JCM 30750.</title>
        <authorList>
            <person name="Kim D.-U."/>
        </authorList>
    </citation>
    <scope>NUCLEOTIDE SEQUENCE [LARGE SCALE GENOMIC DNA]</scope>
    <source>
        <strain evidence="1 2">JCM 30750</strain>
    </source>
</reference>
<keyword evidence="2" id="KW-1185">Reference proteome</keyword>
<comment type="caution">
    <text evidence="1">The sequence shown here is derived from an EMBL/GenBank/DDBJ whole genome shotgun (WGS) entry which is preliminary data.</text>
</comment>
<sequence length="228" mass="25967">MKKAIKIVFFLIFAVAIGIYGYRNSVRASVVEYESELDAKDYPKTLDSIKQIRRCLKGKSNAEIAKVFTNQLTHKIFPYWYGTNWDFNGTSQKPNEGSIACGYFVTTTLRDLGVNINRVKLAQCASEEMIKKLVSEDNIYRFSNKSIQEFEQTLKEKGNGIYVVGLDNHTGFLYLSDEGNFFIHSSGARPFKVVKEKFIESSLLMKSKYRVAGKLSSDKTLLTNWTKS</sequence>
<accession>A0ABU9DZP6</accession>
<dbReference type="Proteomes" id="UP001491349">
    <property type="component" value="Unassembled WGS sequence"/>
</dbReference>
<dbReference type="RefSeq" id="WP_187660341.1">
    <property type="nucleotide sequence ID" value="NZ_JACTAB010000004.1"/>
</dbReference>
<proteinExistence type="predicted"/>
<gene>
    <name evidence="1" type="ORF">WMW71_05880</name>
</gene>
<organism evidence="1 2">
    <name type="scientific">Flavobacterium buctense</name>
    <dbReference type="NCBI Taxonomy" id="1648146"/>
    <lineage>
        <taxon>Bacteria</taxon>
        <taxon>Pseudomonadati</taxon>
        <taxon>Bacteroidota</taxon>
        <taxon>Flavobacteriia</taxon>
        <taxon>Flavobacteriales</taxon>
        <taxon>Flavobacteriaceae</taxon>
        <taxon>Flavobacterium</taxon>
    </lineage>
</organism>
<name>A0ABU9DZP6_9FLAO</name>
<protein>
    <submittedName>
        <fullName evidence="1">Uncharacterized protein</fullName>
    </submittedName>
</protein>
<evidence type="ECO:0000313" key="2">
    <source>
        <dbReference type="Proteomes" id="UP001491349"/>
    </source>
</evidence>